<accession>A0A6A7APQ2</accession>
<dbReference type="EMBL" id="MU006366">
    <property type="protein sequence ID" value="KAF2844704.1"/>
    <property type="molecule type" value="Genomic_DNA"/>
</dbReference>
<reference evidence="1" key="1">
    <citation type="submission" date="2020-01" db="EMBL/GenBank/DDBJ databases">
        <authorList>
            <consortium name="DOE Joint Genome Institute"/>
            <person name="Haridas S."/>
            <person name="Albert R."/>
            <person name="Binder M."/>
            <person name="Bloem J."/>
            <person name="Labutti K."/>
            <person name="Salamov A."/>
            <person name="Andreopoulos B."/>
            <person name="Baker S.E."/>
            <person name="Barry K."/>
            <person name="Bills G."/>
            <person name="Bluhm B.H."/>
            <person name="Cannon C."/>
            <person name="Castanera R."/>
            <person name="Culley D.E."/>
            <person name="Daum C."/>
            <person name="Ezra D."/>
            <person name="Gonzalez J.B."/>
            <person name="Henrissat B."/>
            <person name="Kuo A."/>
            <person name="Liang C."/>
            <person name="Lipzen A."/>
            <person name="Lutzoni F."/>
            <person name="Magnuson J."/>
            <person name="Mondo S."/>
            <person name="Nolan M."/>
            <person name="Ohm R."/>
            <person name="Pangilinan J."/>
            <person name="Park H.-J."/>
            <person name="Ramirez L."/>
            <person name="Alfaro M."/>
            <person name="Sun H."/>
            <person name="Tritt A."/>
            <person name="Yoshinaga Y."/>
            <person name="Zwiers L.-H."/>
            <person name="Turgeon B.G."/>
            <person name="Goodwin S.B."/>
            <person name="Spatafora J.W."/>
            <person name="Crous P.W."/>
            <person name="Grigoriev I.V."/>
        </authorList>
    </citation>
    <scope>NUCLEOTIDE SEQUENCE</scope>
    <source>
        <strain evidence="1">IPT5</strain>
    </source>
</reference>
<dbReference type="InterPro" id="IPR047142">
    <property type="entry name" value="OryJ/VirC-like"/>
</dbReference>
<evidence type="ECO:0000313" key="1">
    <source>
        <dbReference type="EMBL" id="KAF2844704.1"/>
    </source>
</evidence>
<keyword evidence="2" id="KW-1185">Reference proteome</keyword>
<dbReference type="InterPro" id="IPR014710">
    <property type="entry name" value="RmlC-like_jellyroll"/>
</dbReference>
<sequence>MASTPGSLPEYEVRGFPAPGLRQIVRHITGNTDDGHSSFLESNSGEHYRVMAENWEVTNIIYSMPETPVDLNDNKDVKLAQQEEVLSLYLSAGPMTIDYDIVVEGVFELSLDSGEKRILRAGETHRGCEKRATKHKWKNIHGNGTLPSRIVFFLLDCKEVVVGGNRVQGDLGDLKKKYTGRGTY</sequence>
<name>A0A6A7APQ2_9PLEO</name>
<dbReference type="PANTHER" id="PTHR36156:SF2">
    <property type="entry name" value="CUPIN TYPE-2 DOMAIN-CONTAINING PROTEIN"/>
    <property type="match status" value="1"/>
</dbReference>
<dbReference type="Proteomes" id="UP000799423">
    <property type="component" value="Unassembled WGS sequence"/>
</dbReference>
<evidence type="ECO:0000313" key="2">
    <source>
        <dbReference type="Proteomes" id="UP000799423"/>
    </source>
</evidence>
<proteinExistence type="predicted"/>
<organism evidence="1 2">
    <name type="scientific">Plenodomus tracheiphilus IPT5</name>
    <dbReference type="NCBI Taxonomy" id="1408161"/>
    <lineage>
        <taxon>Eukaryota</taxon>
        <taxon>Fungi</taxon>
        <taxon>Dikarya</taxon>
        <taxon>Ascomycota</taxon>
        <taxon>Pezizomycotina</taxon>
        <taxon>Dothideomycetes</taxon>
        <taxon>Pleosporomycetidae</taxon>
        <taxon>Pleosporales</taxon>
        <taxon>Pleosporineae</taxon>
        <taxon>Leptosphaeriaceae</taxon>
        <taxon>Plenodomus</taxon>
    </lineage>
</organism>
<dbReference type="PANTHER" id="PTHR36156">
    <property type="entry name" value="SLR2101 PROTEIN"/>
    <property type="match status" value="1"/>
</dbReference>
<dbReference type="Gene3D" id="2.60.120.10">
    <property type="entry name" value="Jelly Rolls"/>
    <property type="match status" value="1"/>
</dbReference>
<gene>
    <name evidence="1" type="ORF">T440DRAFT_409604</name>
</gene>
<protein>
    <submittedName>
        <fullName evidence="1">Uncharacterized protein</fullName>
    </submittedName>
</protein>
<dbReference type="AlphaFoldDB" id="A0A6A7APQ2"/>
<dbReference type="OrthoDB" id="5840532at2759"/>